<keyword evidence="2" id="KW-0547">Nucleotide-binding</keyword>
<organism evidence="5 6">
    <name type="scientific">Streptococcus caprae</name>
    <dbReference type="NCBI Taxonomy" id="1640501"/>
    <lineage>
        <taxon>Bacteria</taxon>
        <taxon>Bacillati</taxon>
        <taxon>Bacillota</taxon>
        <taxon>Bacilli</taxon>
        <taxon>Lactobacillales</taxon>
        <taxon>Streptococcaceae</taxon>
        <taxon>Streptococcus</taxon>
    </lineage>
</organism>
<proteinExistence type="predicted"/>
<name>A0ABV8CT51_9STRE</name>
<dbReference type="RefSeq" id="WP_380424374.1">
    <property type="nucleotide sequence ID" value="NZ_JBHRZV010000003.1"/>
</dbReference>
<keyword evidence="6" id="KW-1185">Reference proteome</keyword>
<evidence type="ECO:0000256" key="1">
    <source>
        <dbReference type="ARBA" id="ARBA00022679"/>
    </source>
</evidence>
<dbReference type="PANTHER" id="PTHR21060:SF3">
    <property type="entry name" value="BUTYRATE KINASE 2-RELATED"/>
    <property type="match status" value="1"/>
</dbReference>
<dbReference type="PANTHER" id="PTHR21060">
    <property type="entry name" value="ACETATE KINASE"/>
    <property type="match status" value="1"/>
</dbReference>
<dbReference type="InterPro" id="IPR043129">
    <property type="entry name" value="ATPase_NBD"/>
</dbReference>
<dbReference type="Proteomes" id="UP001595807">
    <property type="component" value="Unassembled WGS sequence"/>
</dbReference>
<gene>
    <name evidence="5" type="ORF">ACFORF_00770</name>
</gene>
<evidence type="ECO:0000256" key="3">
    <source>
        <dbReference type="ARBA" id="ARBA00022777"/>
    </source>
</evidence>
<dbReference type="Gene3D" id="3.30.420.40">
    <property type="match status" value="1"/>
</dbReference>
<keyword evidence="1" id="KW-0808">Transferase</keyword>
<evidence type="ECO:0000256" key="4">
    <source>
        <dbReference type="ARBA" id="ARBA00022840"/>
    </source>
</evidence>
<keyword evidence="4" id="KW-0067">ATP-binding</keyword>
<accession>A0ABV8CT51</accession>
<dbReference type="EMBL" id="JBHRZV010000003">
    <property type="protein sequence ID" value="MFC3927167.1"/>
    <property type="molecule type" value="Genomic_DNA"/>
</dbReference>
<comment type="caution">
    <text evidence="5">The sequence shown here is derived from an EMBL/GenBank/DDBJ whole genome shotgun (WGS) entry which is preliminary data.</text>
</comment>
<dbReference type="SUPFAM" id="SSF53067">
    <property type="entry name" value="Actin-like ATPase domain"/>
    <property type="match status" value="1"/>
</dbReference>
<evidence type="ECO:0008006" key="7">
    <source>
        <dbReference type="Google" id="ProtNLM"/>
    </source>
</evidence>
<evidence type="ECO:0000256" key="2">
    <source>
        <dbReference type="ARBA" id="ARBA00022741"/>
    </source>
</evidence>
<sequence>MQLIKKRAVDADYGLEGDGPFSTDRANGLPSGALVDLCFSGKYTYKEVKRKLKGLGGLMSYVGDTDVRSIEEKALNGDAACKKALEAMAYQTAKDIAGLAAVLEGQVDAILITGGIANSKFMMSEITKRVNFIAPVKIYPGEFEMDPLGTNVYKAFMGQVDVKELV</sequence>
<reference evidence="6" key="1">
    <citation type="journal article" date="2019" name="Int. J. Syst. Evol. Microbiol.">
        <title>The Global Catalogue of Microorganisms (GCM) 10K type strain sequencing project: providing services to taxonomists for standard genome sequencing and annotation.</title>
        <authorList>
            <consortium name="The Broad Institute Genomics Platform"/>
            <consortium name="The Broad Institute Genome Sequencing Center for Infectious Disease"/>
            <person name="Wu L."/>
            <person name="Ma J."/>
        </authorList>
    </citation>
    <scope>NUCLEOTIDE SEQUENCE [LARGE SCALE GENOMIC DNA]</scope>
    <source>
        <strain evidence="6">CCUG 67170</strain>
    </source>
</reference>
<dbReference type="InterPro" id="IPR000890">
    <property type="entry name" value="Aliphatic_acid_kin_short-chain"/>
</dbReference>
<evidence type="ECO:0000313" key="6">
    <source>
        <dbReference type="Proteomes" id="UP001595807"/>
    </source>
</evidence>
<evidence type="ECO:0000313" key="5">
    <source>
        <dbReference type="EMBL" id="MFC3927167.1"/>
    </source>
</evidence>
<keyword evidence="3" id="KW-0418">Kinase</keyword>
<protein>
    <recommendedName>
        <fullName evidence="7">Butyrate kinase</fullName>
    </recommendedName>
</protein>
<dbReference type="Pfam" id="PF00871">
    <property type="entry name" value="Acetate_kinase"/>
    <property type="match status" value="1"/>
</dbReference>